<keyword evidence="10" id="KW-1185">Reference proteome</keyword>
<protein>
    <submittedName>
        <fullName evidence="9">Biopolymer transporter ExbD</fullName>
    </submittedName>
</protein>
<dbReference type="PANTHER" id="PTHR30558">
    <property type="entry name" value="EXBD MEMBRANE COMPONENT OF PMF-DRIVEN MACROMOLECULE IMPORT SYSTEM"/>
    <property type="match status" value="1"/>
</dbReference>
<comment type="caution">
    <text evidence="9">The sequence shown here is derived from an EMBL/GenBank/DDBJ whole genome shotgun (WGS) entry which is preliminary data.</text>
</comment>
<keyword evidence="6 8" id="KW-0472">Membrane</keyword>
<evidence type="ECO:0000256" key="1">
    <source>
        <dbReference type="ARBA" id="ARBA00004162"/>
    </source>
</evidence>
<evidence type="ECO:0000256" key="7">
    <source>
        <dbReference type="RuleBase" id="RU003879"/>
    </source>
</evidence>
<evidence type="ECO:0000256" key="3">
    <source>
        <dbReference type="ARBA" id="ARBA00022475"/>
    </source>
</evidence>
<comment type="subcellular location">
    <subcellularLocation>
        <location evidence="1">Cell membrane</location>
        <topology evidence="1">Single-pass membrane protein</topology>
    </subcellularLocation>
    <subcellularLocation>
        <location evidence="7">Cell membrane</location>
        <topology evidence="7">Single-pass type II membrane protein</topology>
    </subcellularLocation>
</comment>
<evidence type="ECO:0000313" key="10">
    <source>
        <dbReference type="Proteomes" id="UP000600139"/>
    </source>
</evidence>
<evidence type="ECO:0000313" key="9">
    <source>
        <dbReference type="EMBL" id="MBK1814558.1"/>
    </source>
</evidence>
<organism evidence="9 10">
    <name type="scientific">Luteolibacter yonseiensis</name>
    <dbReference type="NCBI Taxonomy" id="1144680"/>
    <lineage>
        <taxon>Bacteria</taxon>
        <taxon>Pseudomonadati</taxon>
        <taxon>Verrucomicrobiota</taxon>
        <taxon>Verrucomicrobiia</taxon>
        <taxon>Verrucomicrobiales</taxon>
        <taxon>Verrucomicrobiaceae</taxon>
        <taxon>Luteolibacter</taxon>
    </lineage>
</organism>
<evidence type="ECO:0000256" key="2">
    <source>
        <dbReference type="ARBA" id="ARBA00005811"/>
    </source>
</evidence>
<feature type="transmembrane region" description="Helical" evidence="8">
    <location>
        <begin position="12"/>
        <end position="31"/>
    </location>
</feature>
<dbReference type="GO" id="GO:0015031">
    <property type="term" value="P:protein transport"/>
    <property type="evidence" value="ECO:0007669"/>
    <property type="project" value="UniProtKB-KW"/>
</dbReference>
<keyword evidence="7" id="KW-0813">Transport</keyword>
<keyword evidence="4 7" id="KW-0812">Transmembrane</keyword>
<reference evidence="9" key="1">
    <citation type="submission" date="2021-01" db="EMBL/GenBank/DDBJ databases">
        <title>Modified the classification status of verrucomicrobia.</title>
        <authorList>
            <person name="Feng X."/>
        </authorList>
    </citation>
    <scope>NUCLEOTIDE SEQUENCE</scope>
    <source>
        <strain evidence="9">JCM 18052</strain>
    </source>
</reference>
<dbReference type="PANTHER" id="PTHR30558:SF3">
    <property type="entry name" value="BIOPOLYMER TRANSPORT PROTEIN EXBD-RELATED"/>
    <property type="match status" value="1"/>
</dbReference>
<comment type="similarity">
    <text evidence="2 7">Belongs to the ExbD/TolR family.</text>
</comment>
<keyword evidence="3" id="KW-1003">Cell membrane</keyword>
<dbReference type="RefSeq" id="WP_200349516.1">
    <property type="nucleotide sequence ID" value="NZ_BAABHZ010000010.1"/>
</dbReference>
<evidence type="ECO:0000256" key="6">
    <source>
        <dbReference type="ARBA" id="ARBA00023136"/>
    </source>
</evidence>
<dbReference type="InterPro" id="IPR003400">
    <property type="entry name" value="ExbD"/>
</dbReference>
<dbReference type="EMBL" id="JAENIK010000004">
    <property type="protein sequence ID" value="MBK1814558.1"/>
    <property type="molecule type" value="Genomic_DNA"/>
</dbReference>
<name>A0A934R1S8_9BACT</name>
<dbReference type="AlphaFoldDB" id="A0A934R1S8"/>
<dbReference type="Pfam" id="PF02472">
    <property type="entry name" value="ExbD"/>
    <property type="match status" value="1"/>
</dbReference>
<dbReference type="GO" id="GO:0022857">
    <property type="term" value="F:transmembrane transporter activity"/>
    <property type="evidence" value="ECO:0007669"/>
    <property type="project" value="InterPro"/>
</dbReference>
<keyword evidence="7" id="KW-0653">Protein transport</keyword>
<keyword evidence="5 8" id="KW-1133">Transmembrane helix</keyword>
<dbReference type="Proteomes" id="UP000600139">
    <property type="component" value="Unassembled WGS sequence"/>
</dbReference>
<evidence type="ECO:0000256" key="8">
    <source>
        <dbReference type="SAM" id="Phobius"/>
    </source>
</evidence>
<sequence>MKFSTRQPPPVSIQLAPMIDILLLLLSFFIINYQFSKSETELNVSVPTAHEGAEPERVRGEIIINVLADGGIRVEGLTVNRQQLLEKLSAIARQYKNQPVRIRGDAAVAYQRIVEVIDTCQKAGIWNISFATQAPEPPAPPK</sequence>
<dbReference type="Gene3D" id="3.30.420.270">
    <property type="match status" value="1"/>
</dbReference>
<evidence type="ECO:0000256" key="5">
    <source>
        <dbReference type="ARBA" id="ARBA00022989"/>
    </source>
</evidence>
<gene>
    <name evidence="9" type="ORF">JIN84_02965</name>
</gene>
<proteinExistence type="inferred from homology"/>
<evidence type="ECO:0000256" key="4">
    <source>
        <dbReference type="ARBA" id="ARBA00022692"/>
    </source>
</evidence>
<dbReference type="GO" id="GO:0005886">
    <property type="term" value="C:plasma membrane"/>
    <property type="evidence" value="ECO:0007669"/>
    <property type="project" value="UniProtKB-SubCell"/>
</dbReference>
<accession>A0A934R1S8</accession>